<dbReference type="PROSITE" id="PS51257">
    <property type="entry name" value="PROKAR_LIPOPROTEIN"/>
    <property type="match status" value="1"/>
</dbReference>
<dbReference type="EMBL" id="FPBF01000011">
    <property type="protein sequence ID" value="SFU19524.1"/>
    <property type="molecule type" value="Genomic_DNA"/>
</dbReference>
<keyword evidence="2" id="KW-1185">Reference proteome</keyword>
<gene>
    <name evidence="1" type="ORF">SAMN04489724_0142</name>
</gene>
<dbReference type="AlphaFoldDB" id="A0A1I7E6G7"/>
<dbReference type="Proteomes" id="UP000199673">
    <property type="component" value="Unassembled WGS sequence"/>
</dbReference>
<evidence type="ECO:0000313" key="2">
    <source>
        <dbReference type="Proteomes" id="UP000199673"/>
    </source>
</evidence>
<name>A0A1I7E6G7_9BACT</name>
<protein>
    <submittedName>
        <fullName evidence="1">Lipocalin-like domain-containing protein</fullName>
    </submittedName>
</protein>
<proteinExistence type="predicted"/>
<accession>A0A1I7E6G7</accession>
<sequence length="139" mass="15584">MKTNFIIGLCLVFTLFSCTEEDPLPFNELHGTWVLTTEVEDPIVSENVSTLFSYISGFVFSADNSGSVVFTNKLIEGPTETNPSQTVKSITTENIPITWNTDQNKLMVKATSTDETLVEYSYSISDNTLTFLDMKFQKQ</sequence>
<dbReference type="RefSeq" id="WP_091698200.1">
    <property type="nucleotide sequence ID" value="NZ_FPBF01000011.1"/>
</dbReference>
<reference evidence="2" key="1">
    <citation type="submission" date="2016-10" db="EMBL/GenBank/DDBJ databases">
        <authorList>
            <person name="Varghese N."/>
            <person name="Submissions S."/>
        </authorList>
    </citation>
    <scope>NUCLEOTIDE SEQUENCE [LARGE SCALE GENOMIC DNA]</scope>
    <source>
        <strain evidence="2">DSM 23445</strain>
    </source>
</reference>
<organism evidence="1 2">
    <name type="scientific">Algoriphagus locisalis</name>
    <dbReference type="NCBI Taxonomy" id="305507"/>
    <lineage>
        <taxon>Bacteria</taxon>
        <taxon>Pseudomonadati</taxon>
        <taxon>Bacteroidota</taxon>
        <taxon>Cytophagia</taxon>
        <taxon>Cytophagales</taxon>
        <taxon>Cyclobacteriaceae</taxon>
        <taxon>Algoriphagus</taxon>
    </lineage>
</organism>
<evidence type="ECO:0000313" key="1">
    <source>
        <dbReference type="EMBL" id="SFU19524.1"/>
    </source>
</evidence>